<keyword evidence="1" id="KW-1133">Transmembrane helix</keyword>
<reference evidence="2 3" key="1">
    <citation type="submission" date="2013-08" db="EMBL/GenBank/DDBJ databases">
        <authorList>
            <person name="Weinstock G."/>
            <person name="Sodergren E."/>
            <person name="Wylie T."/>
            <person name="Fulton L."/>
            <person name="Fulton R."/>
            <person name="Fronick C."/>
            <person name="O'Laughlin M."/>
            <person name="Godfrey J."/>
            <person name="Miner T."/>
            <person name="Herter B."/>
            <person name="Appelbaum E."/>
            <person name="Cordes M."/>
            <person name="Lek S."/>
            <person name="Wollam A."/>
            <person name="Pepin K.H."/>
            <person name="Palsikar V.B."/>
            <person name="Mitreva M."/>
            <person name="Wilson R.K."/>
        </authorList>
    </citation>
    <scope>NUCLEOTIDE SEQUENCE [LARGE SCALE GENOMIC DNA]</scope>
    <source>
        <strain evidence="2 3">F0542</strain>
    </source>
</reference>
<evidence type="ECO:0000256" key="1">
    <source>
        <dbReference type="SAM" id="Phobius"/>
    </source>
</evidence>
<gene>
    <name evidence="2" type="ORF">HMPREF1979_01125</name>
</gene>
<keyword evidence="1" id="KW-0812">Transmembrane</keyword>
<proteinExistence type="predicted"/>
<dbReference type="Proteomes" id="UP000016536">
    <property type="component" value="Unassembled WGS sequence"/>
</dbReference>
<organism evidence="2 3">
    <name type="scientific">Actinomyces johnsonii F0542</name>
    <dbReference type="NCBI Taxonomy" id="1321818"/>
    <lineage>
        <taxon>Bacteria</taxon>
        <taxon>Bacillati</taxon>
        <taxon>Actinomycetota</taxon>
        <taxon>Actinomycetes</taxon>
        <taxon>Actinomycetales</taxon>
        <taxon>Actinomycetaceae</taxon>
        <taxon>Actinomyces</taxon>
    </lineage>
</organism>
<comment type="caution">
    <text evidence="2">The sequence shown here is derived from an EMBL/GenBank/DDBJ whole genome shotgun (WGS) entry which is preliminary data.</text>
</comment>
<protein>
    <submittedName>
        <fullName evidence="2">Uncharacterized protein</fullName>
    </submittedName>
</protein>
<keyword evidence="1" id="KW-0472">Membrane</keyword>
<keyword evidence="3" id="KW-1185">Reference proteome</keyword>
<name>U1QSW4_9ACTO</name>
<feature type="transmembrane region" description="Helical" evidence="1">
    <location>
        <begin position="20"/>
        <end position="43"/>
    </location>
</feature>
<dbReference type="EMBL" id="AWSE01000052">
    <property type="protein sequence ID" value="ERH24699.1"/>
    <property type="molecule type" value="Genomic_DNA"/>
</dbReference>
<evidence type="ECO:0000313" key="2">
    <source>
        <dbReference type="EMBL" id="ERH24699.1"/>
    </source>
</evidence>
<dbReference type="AlphaFoldDB" id="U1QSW4"/>
<dbReference type="HOGENOM" id="CLU_3039588_0_0_11"/>
<sequence>MSWPHFRGSQSPFVPCPPAPIQGAFMAFIVAVSASIVGAFGPARAASRRSSRLG</sequence>
<accession>U1QSW4</accession>
<evidence type="ECO:0000313" key="3">
    <source>
        <dbReference type="Proteomes" id="UP000016536"/>
    </source>
</evidence>